<evidence type="ECO:0000256" key="5">
    <source>
        <dbReference type="ARBA" id="ARBA00023136"/>
    </source>
</evidence>
<feature type="compositionally biased region" description="Low complexity" evidence="6">
    <location>
        <begin position="1"/>
        <end position="12"/>
    </location>
</feature>
<feature type="transmembrane region" description="Helical" evidence="7">
    <location>
        <begin position="486"/>
        <end position="509"/>
    </location>
</feature>
<proteinExistence type="predicted"/>
<dbReference type="InterPro" id="IPR011701">
    <property type="entry name" value="MFS"/>
</dbReference>
<feature type="transmembrane region" description="Helical" evidence="7">
    <location>
        <begin position="217"/>
        <end position="238"/>
    </location>
</feature>
<dbReference type="Gene3D" id="1.20.1250.20">
    <property type="entry name" value="MFS general substrate transporter like domains"/>
    <property type="match status" value="1"/>
</dbReference>
<feature type="transmembrane region" description="Helical" evidence="7">
    <location>
        <begin position="399"/>
        <end position="418"/>
    </location>
</feature>
<dbReference type="CDD" id="cd17502">
    <property type="entry name" value="MFS_Azr1_MDR_like"/>
    <property type="match status" value="1"/>
</dbReference>
<keyword evidence="3 7" id="KW-0812">Transmembrane</keyword>
<dbReference type="GO" id="GO:0022857">
    <property type="term" value="F:transmembrane transporter activity"/>
    <property type="evidence" value="ECO:0007669"/>
    <property type="project" value="InterPro"/>
</dbReference>
<evidence type="ECO:0000256" key="6">
    <source>
        <dbReference type="SAM" id="MobiDB-lite"/>
    </source>
</evidence>
<reference evidence="9" key="1">
    <citation type="journal article" date="2023" name="Mol. Phylogenet. Evol.">
        <title>Genome-scale phylogeny and comparative genomics of the fungal order Sordariales.</title>
        <authorList>
            <person name="Hensen N."/>
            <person name="Bonometti L."/>
            <person name="Westerberg I."/>
            <person name="Brannstrom I.O."/>
            <person name="Guillou S."/>
            <person name="Cros-Aarteil S."/>
            <person name="Calhoun S."/>
            <person name="Haridas S."/>
            <person name="Kuo A."/>
            <person name="Mondo S."/>
            <person name="Pangilinan J."/>
            <person name="Riley R."/>
            <person name="LaButti K."/>
            <person name="Andreopoulos B."/>
            <person name="Lipzen A."/>
            <person name="Chen C."/>
            <person name="Yan M."/>
            <person name="Daum C."/>
            <person name="Ng V."/>
            <person name="Clum A."/>
            <person name="Steindorff A."/>
            <person name="Ohm R.A."/>
            <person name="Martin F."/>
            <person name="Silar P."/>
            <person name="Natvig D.O."/>
            <person name="Lalanne C."/>
            <person name="Gautier V."/>
            <person name="Ament-Velasquez S.L."/>
            <person name="Kruys A."/>
            <person name="Hutchinson M.I."/>
            <person name="Powell A.J."/>
            <person name="Barry K."/>
            <person name="Miller A.N."/>
            <person name="Grigoriev I.V."/>
            <person name="Debuchy R."/>
            <person name="Gladieux P."/>
            <person name="Hiltunen Thoren M."/>
            <person name="Johannesson H."/>
        </authorList>
    </citation>
    <scope>NUCLEOTIDE SEQUENCE</scope>
    <source>
        <strain evidence="9">SMH4131-1</strain>
    </source>
</reference>
<feature type="transmembrane region" description="Helical" evidence="7">
    <location>
        <begin position="425"/>
        <end position="443"/>
    </location>
</feature>
<keyword evidence="2" id="KW-0813">Transport</keyword>
<feature type="transmembrane region" description="Helical" evidence="7">
    <location>
        <begin position="291"/>
        <end position="309"/>
    </location>
</feature>
<dbReference type="SUPFAM" id="SSF103473">
    <property type="entry name" value="MFS general substrate transporter"/>
    <property type="match status" value="1"/>
</dbReference>
<feature type="transmembrane region" description="Helical" evidence="7">
    <location>
        <begin position="358"/>
        <end position="379"/>
    </location>
</feature>
<sequence length="594" mass="62089">MAYYTTAASSSSLTDVEGPPSVIGRPPAYLSPPYNRYGAYLSDGSTRAPSPTDDEKRKDGFETASTVGGEPAVPVTGADADATTEYPQGATLIFIVVALVLSIFLVSLDMTIVATAIPKITDEFHGLEDVAWYGSAFFMTFGGFQSSWGKIYKYFPLKTSFLIAIFIFELGSLICGVAPNSTTLIIGRAIAGIGGAGIGSGAYTIIAFAAEPKKRPMFTGIVGTSYGIAAVIGPLIGGAFTDHVSWRWCFYINLPVGGVAAVTIFFFFHASGAAKPAVAPLKEKLLQMDPLGTALVMSGVIAYSLALQYGGQTKAWSSATVIGLLVGFVLIAIVFAGWEYFNGERSMVVPRLIRDRTVWVGSLYAFFIAGSYFIVIYYLPIYFQSIDNSSPTESGVRQLPLILTATVGTIVSGSLISINGHASPIAVGAAAVATIAAGLLYTLDIGTGTGKWVGYQLLAGLAWGAGFQVPIIIAQATAAPEDLSSVTAIILFFQTVGGAFFVSAAQSAFVNKMLTTVVTSAPGVNPLKVLATGATQIRNVFTADEIPGVLIAYMAGIKVAFALSIGGIGFAFLVSLLSSFKRLNPDAVKNTGAA</sequence>
<dbReference type="PANTHER" id="PTHR23501">
    <property type="entry name" value="MAJOR FACILITATOR SUPERFAMILY"/>
    <property type="match status" value="1"/>
</dbReference>
<dbReference type="InterPro" id="IPR036259">
    <property type="entry name" value="MFS_trans_sf"/>
</dbReference>
<accession>A0AAE0INY6</accession>
<evidence type="ECO:0000259" key="8">
    <source>
        <dbReference type="PROSITE" id="PS50850"/>
    </source>
</evidence>
<dbReference type="Gene3D" id="1.20.1720.10">
    <property type="entry name" value="Multidrug resistance protein D"/>
    <property type="match status" value="1"/>
</dbReference>
<feature type="transmembrane region" description="Helical" evidence="7">
    <location>
        <begin position="185"/>
        <end position="210"/>
    </location>
</feature>
<evidence type="ECO:0000313" key="10">
    <source>
        <dbReference type="Proteomes" id="UP001286456"/>
    </source>
</evidence>
<feature type="transmembrane region" description="Helical" evidence="7">
    <location>
        <begin position="455"/>
        <end position="474"/>
    </location>
</feature>
<feature type="transmembrane region" description="Helical" evidence="7">
    <location>
        <begin position="550"/>
        <end position="574"/>
    </location>
</feature>
<dbReference type="Proteomes" id="UP001286456">
    <property type="component" value="Unassembled WGS sequence"/>
</dbReference>
<keyword evidence="10" id="KW-1185">Reference proteome</keyword>
<reference evidence="9" key="2">
    <citation type="submission" date="2023-06" db="EMBL/GenBank/DDBJ databases">
        <authorList>
            <consortium name="Lawrence Berkeley National Laboratory"/>
            <person name="Haridas S."/>
            <person name="Hensen N."/>
            <person name="Bonometti L."/>
            <person name="Westerberg I."/>
            <person name="Brannstrom I.O."/>
            <person name="Guillou S."/>
            <person name="Cros-Aarteil S."/>
            <person name="Calhoun S."/>
            <person name="Kuo A."/>
            <person name="Mondo S."/>
            <person name="Pangilinan J."/>
            <person name="Riley R."/>
            <person name="Labutti K."/>
            <person name="Andreopoulos B."/>
            <person name="Lipzen A."/>
            <person name="Chen C."/>
            <person name="Yanf M."/>
            <person name="Daum C."/>
            <person name="Ng V."/>
            <person name="Clum A."/>
            <person name="Steindorff A."/>
            <person name="Ohm R."/>
            <person name="Martin F."/>
            <person name="Silar P."/>
            <person name="Natvig D."/>
            <person name="Lalanne C."/>
            <person name="Gautier V."/>
            <person name="Ament-Velasquez S.L."/>
            <person name="Kruys A."/>
            <person name="Hutchinson M.I."/>
            <person name="Powell A.J."/>
            <person name="Barry K."/>
            <person name="Miller A.N."/>
            <person name="Grigoriev I.V."/>
            <person name="Debuchy R."/>
            <person name="Gladieux P."/>
            <person name="Thoren M.H."/>
            <person name="Johannesson H."/>
        </authorList>
    </citation>
    <scope>NUCLEOTIDE SEQUENCE</scope>
    <source>
        <strain evidence="9">SMH4131-1</strain>
    </source>
</reference>
<keyword evidence="5 7" id="KW-0472">Membrane</keyword>
<protein>
    <submittedName>
        <fullName evidence="9">Major facilitator superfamily domain-containing protein</fullName>
    </submittedName>
</protein>
<keyword evidence="4 7" id="KW-1133">Transmembrane helix</keyword>
<evidence type="ECO:0000256" key="2">
    <source>
        <dbReference type="ARBA" id="ARBA00022448"/>
    </source>
</evidence>
<feature type="transmembrane region" description="Helical" evidence="7">
    <location>
        <begin position="130"/>
        <end position="148"/>
    </location>
</feature>
<dbReference type="Pfam" id="PF07690">
    <property type="entry name" value="MFS_1"/>
    <property type="match status" value="1"/>
</dbReference>
<evidence type="ECO:0000256" key="7">
    <source>
        <dbReference type="SAM" id="Phobius"/>
    </source>
</evidence>
<dbReference type="AlphaFoldDB" id="A0AAE0INY6"/>
<dbReference type="PANTHER" id="PTHR23501:SF177">
    <property type="entry name" value="MAJOR FACILITATOR SUPERFAMILY (MFS) PROFILE DOMAIN-CONTAINING PROTEIN-RELATED"/>
    <property type="match status" value="1"/>
</dbReference>
<evidence type="ECO:0000313" key="9">
    <source>
        <dbReference type="EMBL" id="KAK3328272.1"/>
    </source>
</evidence>
<feature type="domain" description="Major facilitator superfamily (MFS) profile" evidence="8">
    <location>
        <begin position="95"/>
        <end position="594"/>
    </location>
</feature>
<name>A0AAE0INY6_9PEZI</name>
<feature type="region of interest" description="Disordered" evidence="6">
    <location>
        <begin position="1"/>
        <end position="74"/>
    </location>
</feature>
<dbReference type="FunFam" id="1.20.1720.10:FF:000012">
    <property type="entry name" value="MFS toxin efflux pump (AflT)"/>
    <property type="match status" value="1"/>
</dbReference>
<evidence type="ECO:0000256" key="3">
    <source>
        <dbReference type="ARBA" id="ARBA00022692"/>
    </source>
</evidence>
<evidence type="ECO:0000256" key="1">
    <source>
        <dbReference type="ARBA" id="ARBA00004141"/>
    </source>
</evidence>
<feature type="transmembrane region" description="Helical" evidence="7">
    <location>
        <begin position="92"/>
        <end position="118"/>
    </location>
</feature>
<dbReference type="GO" id="GO:0005886">
    <property type="term" value="C:plasma membrane"/>
    <property type="evidence" value="ECO:0007669"/>
    <property type="project" value="TreeGrafter"/>
</dbReference>
<organism evidence="9 10">
    <name type="scientific">Cercophora scortea</name>
    <dbReference type="NCBI Taxonomy" id="314031"/>
    <lineage>
        <taxon>Eukaryota</taxon>
        <taxon>Fungi</taxon>
        <taxon>Dikarya</taxon>
        <taxon>Ascomycota</taxon>
        <taxon>Pezizomycotina</taxon>
        <taxon>Sordariomycetes</taxon>
        <taxon>Sordariomycetidae</taxon>
        <taxon>Sordariales</taxon>
        <taxon>Lasiosphaeriaceae</taxon>
        <taxon>Cercophora</taxon>
    </lineage>
</organism>
<gene>
    <name evidence="9" type="ORF">B0T19DRAFT_357478</name>
</gene>
<dbReference type="PROSITE" id="PS50850">
    <property type="entry name" value="MFS"/>
    <property type="match status" value="1"/>
</dbReference>
<comment type="caution">
    <text evidence="9">The sequence shown here is derived from an EMBL/GenBank/DDBJ whole genome shotgun (WGS) entry which is preliminary data.</text>
</comment>
<feature type="transmembrane region" description="Helical" evidence="7">
    <location>
        <begin position="315"/>
        <end position="338"/>
    </location>
</feature>
<dbReference type="EMBL" id="JAUEPO010000003">
    <property type="protein sequence ID" value="KAK3328272.1"/>
    <property type="molecule type" value="Genomic_DNA"/>
</dbReference>
<feature type="transmembrane region" description="Helical" evidence="7">
    <location>
        <begin position="250"/>
        <end position="270"/>
    </location>
</feature>
<comment type="subcellular location">
    <subcellularLocation>
        <location evidence="1">Membrane</location>
        <topology evidence="1">Multi-pass membrane protein</topology>
    </subcellularLocation>
</comment>
<feature type="transmembrane region" description="Helical" evidence="7">
    <location>
        <begin position="160"/>
        <end position="179"/>
    </location>
</feature>
<evidence type="ECO:0000256" key="4">
    <source>
        <dbReference type="ARBA" id="ARBA00022989"/>
    </source>
</evidence>
<dbReference type="InterPro" id="IPR020846">
    <property type="entry name" value="MFS_dom"/>
</dbReference>